<name>A0A839GTR0_9BACT</name>
<reference evidence="1 2" key="1">
    <citation type="submission" date="2020-08" db="EMBL/GenBank/DDBJ databases">
        <title>Genomic Encyclopedia of Type Strains, Phase IV (KMG-IV): sequencing the most valuable type-strain genomes for metagenomic binning, comparative biology and taxonomic classification.</title>
        <authorList>
            <person name="Goeker M."/>
        </authorList>
    </citation>
    <scope>NUCLEOTIDE SEQUENCE [LARGE SCALE GENOMIC DNA]</scope>
    <source>
        <strain evidence="1 2">DSM 29854</strain>
    </source>
</reference>
<organism evidence="1 2">
    <name type="scientific">Rufibacter quisquiliarum</name>
    <dbReference type="NCBI Taxonomy" id="1549639"/>
    <lineage>
        <taxon>Bacteria</taxon>
        <taxon>Pseudomonadati</taxon>
        <taxon>Bacteroidota</taxon>
        <taxon>Cytophagia</taxon>
        <taxon>Cytophagales</taxon>
        <taxon>Hymenobacteraceae</taxon>
        <taxon>Rufibacter</taxon>
    </lineage>
</organism>
<comment type="caution">
    <text evidence="1">The sequence shown here is derived from an EMBL/GenBank/DDBJ whole genome shotgun (WGS) entry which is preliminary data.</text>
</comment>
<keyword evidence="2" id="KW-1185">Reference proteome</keyword>
<evidence type="ECO:0000313" key="2">
    <source>
        <dbReference type="Proteomes" id="UP000563094"/>
    </source>
</evidence>
<dbReference type="InterPro" id="IPR035958">
    <property type="entry name" value="SecB-like_sf"/>
</dbReference>
<dbReference type="AlphaFoldDB" id="A0A839GTR0"/>
<dbReference type="Gene3D" id="3.10.420.10">
    <property type="entry name" value="SecB-like"/>
    <property type="match status" value="1"/>
</dbReference>
<protein>
    <recommendedName>
        <fullName evidence="3">Preprotein translocase subunit SecB</fullName>
    </recommendedName>
</protein>
<dbReference type="Proteomes" id="UP000563094">
    <property type="component" value="Unassembled WGS sequence"/>
</dbReference>
<dbReference type="RefSeq" id="WP_182513528.1">
    <property type="nucleotide sequence ID" value="NZ_JACJIQ010000012.1"/>
</dbReference>
<dbReference type="EMBL" id="JACJIQ010000012">
    <property type="protein sequence ID" value="MBA9078257.1"/>
    <property type="molecule type" value="Genomic_DNA"/>
</dbReference>
<gene>
    <name evidence="1" type="ORF">FHS90_002983</name>
</gene>
<evidence type="ECO:0008006" key="3">
    <source>
        <dbReference type="Google" id="ProtNLM"/>
    </source>
</evidence>
<proteinExistence type="predicted"/>
<evidence type="ECO:0000313" key="1">
    <source>
        <dbReference type="EMBL" id="MBA9078257.1"/>
    </source>
</evidence>
<accession>A0A839GTR0</accession>
<sequence length="148" mass="16555">MPTKAQFSPEKLSLIDFKLVKGQIETPEDFEIEKSLSFKIDNTLQIGFNLEEKLIRVDYSVQITTQSKKANKSEATANFQLVYFFQNSNLDELAKPDENGVIELDASLGNALASIAYSTSRGILLTRLQGTAFQSFILPVINPNKLLH</sequence>